<gene>
    <name evidence="2" type="ORF">JTE90_024222</name>
</gene>
<accession>A0AAV6U7J3</accession>
<feature type="region of interest" description="Disordered" evidence="1">
    <location>
        <begin position="137"/>
        <end position="222"/>
    </location>
</feature>
<feature type="compositionally biased region" description="Polar residues" evidence="1">
    <location>
        <begin position="1"/>
        <end position="12"/>
    </location>
</feature>
<organism evidence="2 3">
    <name type="scientific">Oedothorax gibbosus</name>
    <dbReference type="NCBI Taxonomy" id="931172"/>
    <lineage>
        <taxon>Eukaryota</taxon>
        <taxon>Metazoa</taxon>
        <taxon>Ecdysozoa</taxon>
        <taxon>Arthropoda</taxon>
        <taxon>Chelicerata</taxon>
        <taxon>Arachnida</taxon>
        <taxon>Araneae</taxon>
        <taxon>Araneomorphae</taxon>
        <taxon>Entelegynae</taxon>
        <taxon>Araneoidea</taxon>
        <taxon>Linyphiidae</taxon>
        <taxon>Erigoninae</taxon>
        <taxon>Oedothorax</taxon>
    </lineage>
</organism>
<dbReference type="EMBL" id="JAFNEN010000569">
    <property type="protein sequence ID" value="KAG8180307.1"/>
    <property type="molecule type" value="Genomic_DNA"/>
</dbReference>
<proteinExistence type="predicted"/>
<evidence type="ECO:0000313" key="2">
    <source>
        <dbReference type="EMBL" id="KAG8180307.1"/>
    </source>
</evidence>
<evidence type="ECO:0000313" key="3">
    <source>
        <dbReference type="Proteomes" id="UP000827092"/>
    </source>
</evidence>
<feature type="compositionally biased region" description="Low complexity" evidence="1">
    <location>
        <begin position="141"/>
        <end position="153"/>
    </location>
</feature>
<feature type="compositionally biased region" description="Basic and acidic residues" evidence="1">
    <location>
        <begin position="19"/>
        <end position="34"/>
    </location>
</feature>
<protein>
    <submittedName>
        <fullName evidence="2">Uncharacterized protein</fullName>
    </submittedName>
</protein>
<name>A0AAV6U7J3_9ARAC</name>
<feature type="region of interest" description="Disordered" evidence="1">
    <location>
        <begin position="1"/>
        <end position="34"/>
    </location>
</feature>
<comment type="caution">
    <text evidence="2">The sequence shown here is derived from an EMBL/GenBank/DDBJ whole genome shotgun (WGS) entry which is preliminary data.</text>
</comment>
<dbReference type="AlphaFoldDB" id="A0AAV6U7J3"/>
<evidence type="ECO:0000256" key="1">
    <source>
        <dbReference type="SAM" id="MobiDB-lite"/>
    </source>
</evidence>
<reference evidence="2 3" key="1">
    <citation type="journal article" date="2022" name="Nat. Ecol. Evol.">
        <title>A masculinizing supergene underlies an exaggerated male reproductive morph in a spider.</title>
        <authorList>
            <person name="Hendrickx F."/>
            <person name="De Corte Z."/>
            <person name="Sonet G."/>
            <person name="Van Belleghem S.M."/>
            <person name="Kostlbacher S."/>
            <person name="Vangestel C."/>
        </authorList>
    </citation>
    <scope>NUCLEOTIDE SEQUENCE [LARGE SCALE GENOMIC DNA]</scope>
    <source>
        <strain evidence="2">W744_W776</strain>
    </source>
</reference>
<sequence>MVTARVTSTPTVSAPCIAEHPEKNKENCESDDRNSFQSAITQTPLHTSATQRSKVPEFPTLISLTMHLPEIILQDSAKLRLHASPPSRNPPPQLKRGGGCAPIYAASPTVASIDFEGRSPWAYQSATRHHFAIRAAREEMSSPSRQQISSPQRKYQKGSPHSGIGSQALEATSQIKRIEIAKRSPGLRTPVRVKHGCSARLVAGAEAKLDSPRPSRSREPWN</sequence>
<feature type="compositionally biased region" description="Basic and acidic residues" evidence="1">
    <location>
        <begin position="207"/>
        <end position="222"/>
    </location>
</feature>
<dbReference type="Proteomes" id="UP000827092">
    <property type="component" value="Unassembled WGS sequence"/>
</dbReference>
<keyword evidence="3" id="KW-1185">Reference proteome</keyword>